<evidence type="ECO:0000256" key="7">
    <source>
        <dbReference type="ARBA" id="ARBA00022833"/>
    </source>
</evidence>
<dbReference type="InterPro" id="IPR051628">
    <property type="entry name" value="LUBAC_E3_Ligases"/>
</dbReference>
<evidence type="ECO:0000256" key="3">
    <source>
        <dbReference type="ARBA" id="ARBA00022723"/>
    </source>
</evidence>
<dbReference type="GO" id="GO:0043161">
    <property type="term" value="P:proteasome-mediated ubiquitin-dependent protein catabolic process"/>
    <property type="evidence" value="ECO:0007669"/>
    <property type="project" value="TreeGrafter"/>
</dbReference>
<keyword evidence="2" id="KW-0808">Transferase</keyword>
<keyword evidence="3" id="KW-0479">Metal-binding</keyword>
<keyword evidence="5" id="KW-0863">Zinc-finger</keyword>
<dbReference type="GO" id="GO:0008270">
    <property type="term" value="F:zinc ion binding"/>
    <property type="evidence" value="ECO:0007669"/>
    <property type="project" value="UniProtKB-KW"/>
</dbReference>
<dbReference type="InterPro" id="IPR002867">
    <property type="entry name" value="IBR_dom"/>
</dbReference>
<feature type="domain" description="RING-type" evidence="9">
    <location>
        <begin position="474"/>
        <end position="687"/>
    </location>
</feature>
<dbReference type="PROSITE" id="PS00518">
    <property type="entry name" value="ZF_RING_1"/>
    <property type="match status" value="1"/>
</dbReference>
<dbReference type="Gene3D" id="3.30.40.10">
    <property type="entry name" value="Zinc/RING finger domain, C3HC4 (zinc finger)"/>
    <property type="match status" value="1"/>
</dbReference>
<dbReference type="Pfam" id="PF01485">
    <property type="entry name" value="IBR"/>
    <property type="match status" value="1"/>
</dbReference>
<evidence type="ECO:0000256" key="8">
    <source>
        <dbReference type="SAM" id="MobiDB-lite"/>
    </source>
</evidence>
<evidence type="ECO:0000256" key="4">
    <source>
        <dbReference type="ARBA" id="ARBA00022737"/>
    </source>
</evidence>
<feature type="compositionally biased region" description="Basic and acidic residues" evidence="8">
    <location>
        <begin position="809"/>
        <end position="821"/>
    </location>
</feature>
<dbReference type="EMBL" id="VDMD01000029">
    <property type="protein sequence ID" value="TRM59279.1"/>
    <property type="molecule type" value="Genomic_DNA"/>
</dbReference>
<sequence length="828" mass="91479">MFGAGATIQSVVTGFQTVIVSVAGLPADAGNGSLFRLIVDQDISPASFQIVSYDRRLRQSRIAVDAKNALQLVEALDDAVMTGAHLSASVTDGGGPDGMGDASSNDSVLSMWWRAPSVRYTAEYSTSVAAEAKAQALNGKFCSGRRVNVFVHRPRGLLNSPSTQIIIDALPIHVSAEEVARFAGSSIVARQQVKDYNVEDALHQLEIHIRLYGATTTRPVENTSRPHDKMVNVRAHFNDWNTAEQIRLSLTGKTFAWNGNWIVNARLDGPVQYKLSIPVRQYEAQKRQWDALAQGGPSDRACSLKIDAPRFPGRPHVFIQISGTEKQTVGQLKVRIEDLARGETLAAWQVGLNDTFLNRVSTGTGAFLSRDARTRMLKAFGESIAIAQAREKIQGEVDRLTSQEISFPLKPGAVSYFLRQGITALKEELGEDNAKLDGPRARCTLIVRGGNAARRAVERHLEESVNYQPTPNTAEAICPVCYLEASASFRLGCGHVYCTACAKHLLSSATENKTFPLTCIGDEATCGVPIPIPTIRKFLTDDAMNKLFDAAFAAHIERNPDKLKYCRTAACEQVYPSSGDVQQFVSCPSCFATICASCDEGARAGTTCAENARDSQRKLEDRLNETLVAEQNYKRCPSCHILVEKIVGCNHITCRCGTHFCWRCTQAFARDEIYPHMREVHGGIGMDEDVRPPQGAAPAPVPPAPAFNLAFNPEQILEQQRILVQIERQNLNRFRPAAITANRAPLPGPHQEPAVEEWRTGRMAEEAHAAEARRVVRWNRYQAQALEEDRTRRDEYRRLADQRTIAADAARREEQRTREQRGWGCTIM</sequence>
<feature type="region of interest" description="Disordered" evidence="8">
    <location>
        <begin position="808"/>
        <end position="828"/>
    </location>
</feature>
<evidence type="ECO:0000313" key="11">
    <source>
        <dbReference type="Proteomes" id="UP000320762"/>
    </source>
</evidence>
<protein>
    <recommendedName>
        <fullName evidence="9">RING-type domain-containing protein</fullName>
    </recommendedName>
</protein>
<dbReference type="SUPFAM" id="SSF57850">
    <property type="entry name" value="RING/U-box"/>
    <property type="match status" value="2"/>
</dbReference>
<dbReference type="GO" id="GO:0000151">
    <property type="term" value="C:ubiquitin ligase complex"/>
    <property type="evidence" value="ECO:0007669"/>
    <property type="project" value="TreeGrafter"/>
</dbReference>
<dbReference type="Gene3D" id="1.20.120.1750">
    <property type="match status" value="1"/>
</dbReference>
<evidence type="ECO:0000313" key="10">
    <source>
        <dbReference type="EMBL" id="TRM59279.1"/>
    </source>
</evidence>
<dbReference type="CDD" id="cd22585">
    <property type="entry name" value="Rcat_RBR_DEAH12-like"/>
    <property type="match status" value="1"/>
</dbReference>
<dbReference type="SMART" id="SM00647">
    <property type="entry name" value="IBR"/>
    <property type="match status" value="2"/>
</dbReference>
<dbReference type="AlphaFoldDB" id="A0A550C3A5"/>
<dbReference type="CDD" id="cd20335">
    <property type="entry name" value="BRcat_RBR"/>
    <property type="match status" value="1"/>
</dbReference>
<dbReference type="PANTHER" id="PTHR22770:SF13">
    <property type="entry name" value="RING-TYPE DOMAIN-CONTAINING PROTEIN"/>
    <property type="match status" value="1"/>
</dbReference>
<name>A0A550C3A5_9AGAR</name>
<keyword evidence="11" id="KW-1185">Reference proteome</keyword>
<dbReference type="InterPro" id="IPR017907">
    <property type="entry name" value="Znf_RING_CS"/>
</dbReference>
<comment type="caution">
    <text evidence="10">The sequence shown here is derived from an EMBL/GenBank/DDBJ whole genome shotgun (WGS) entry which is preliminary data.</text>
</comment>
<gene>
    <name evidence="10" type="ORF">BD626DRAFT_437228</name>
</gene>
<dbReference type="PANTHER" id="PTHR22770">
    <property type="entry name" value="UBIQUITIN CONJUGATING ENZYME 7 INTERACTING PROTEIN-RELATED"/>
    <property type="match status" value="1"/>
</dbReference>
<dbReference type="PROSITE" id="PS51873">
    <property type="entry name" value="TRIAD"/>
    <property type="match status" value="1"/>
</dbReference>
<dbReference type="InterPro" id="IPR013083">
    <property type="entry name" value="Znf_RING/FYVE/PHD"/>
</dbReference>
<dbReference type="GO" id="GO:0004842">
    <property type="term" value="F:ubiquitin-protein transferase activity"/>
    <property type="evidence" value="ECO:0007669"/>
    <property type="project" value="TreeGrafter"/>
</dbReference>
<evidence type="ECO:0000259" key="9">
    <source>
        <dbReference type="PROSITE" id="PS51873"/>
    </source>
</evidence>
<keyword evidence="6" id="KW-0833">Ubl conjugation pathway</keyword>
<keyword evidence="4" id="KW-0677">Repeat</keyword>
<comment type="pathway">
    <text evidence="1">Protein modification; protein ubiquitination.</text>
</comment>
<evidence type="ECO:0000256" key="5">
    <source>
        <dbReference type="ARBA" id="ARBA00022771"/>
    </source>
</evidence>
<dbReference type="InterPro" id="IPR044066">
    <property type="entry name" value="TRIAD_supradom"/>
</dbReference>
<dbReference type="Proteomes" id="UP000320762">
    <property type="component" value="Unassembled WGS sequence"/>
</dbReference>
<dbReference type="Pfam" id="PF22191">
    <property type="entry name" value="IBR_1"/>
    <property type="match status" value="1"/>
</dbReference>
<accession>A0A550C3A5</accession>
<keyword evidence="7" id="KW-0862">Zinc</keyword>
<evidence type="ECO:0000256" key="6">
    <source>
        <dbReference type="ARBA" id="ARBA00022786"/>
    </source>
</evidence>
<dbReference type="OrthoDB" id="1431934at2759"/>
<proteinExistence type="predicted"/>
<dbReference type="GO" id="GO:0097039">
    <property type="term" value="P:protein linear polyubiquitination"/>
    <property type="evidence" value="ECO:0007669"/>
    <property type="project" value="TreeGrafter"/>
</dbReference>
<organism evidence="10 11">
    <name type="scientific">Schizophyllum amplum</name>
    <dbReference type="NCBI Taxonomy" id="97359"/>
    <lineage>
        <taxon>Eukaryota</taxon>
        <taxon>Fungi</taxon>
        <taxon>Dikarya</taxon>
        <taxon>Basidiomycota</taxon>
        <taxon>Agaricomycotina</taxon>
        <taxon>Agaricomycetes</taxon>
        <taxon>Agaricomycetidae</taxon>
        <taxon>Agaricales</taxon>
        <taxon>Schizophyllaceae</taxon>
        <taxon>Schizophyllum</taxon>
    </lineage>
</organism>
<evidence type="ECO:0000256" key="2">
    <source>
        <dbReference type="ARBA" id="ARBA00022679"/>
    </source>
</evidence>
<dbReference type="STRING" id="97359.A0A550C3A5"/>
<evidence type="ECO:0000256" key="1">
    <source>
        <dbReference type="ARBA" id="ARBA00004906"/>
    </source>
</evidence>
<reference evidence="10 11" key="1">
    <citation type="journal article" date="2019" name="New Phytol.">
        <title>Comparative genomics reveals unique wood-decay strategies and fruiting body development in the Schizophyllaceae.</title>
        <authorList>
            <person name="Almasi E."/>
            <person name="Sahu N."/>
            <person name="Krizsan K."/>
            <person name="Balint B."/>
            <person name="Kovacs G.M."/>
            <person name="Kiss B."/>
            <person name="Cseklye J."/>
            <person name="Drula E."/>
            <person name="Henrissat B."/>
            <person name="Nagy I."/>
            <person name="Chovatia M."/>
            <person name="Adam C."/>
            <person name="LaButti K."/>
            <person name="Lipzen A."/>
            <person name="Riley R."/>
            <person name="Grigoriev I.V."/>
            <person name="Nagy L.G."/>
        </authorList>
    </citation>
    <scope>NUCLEOTIDE SEQUENCE [LARGE SCALE GENOMIC DNA]</scope>
    <source>
        <strain evidence="10 11">NL-1724</strain>
    </source>
</reference>
<dbReference type="GO" id="GO:0043130">
    <property type="term" value="F:ubiquitin binding"/>
    <property type="evidence" value="ECO:0007669"/>
    <property type="project" value="TreeGrafter"/>
</dbReference>